<feature type="transmembrane region" description="Helical" evidence="7">
    <location>
        <begin position="12"/>
        <end position="33"/>
    </location>
</feature>
<feature type="transmembrane region" description="Helical" evidence="7">
    <location>
        <begin position="459"/>
        <end position="481"/>
    </location>
</feature>
<evidence type="ECO:0000256" key="2">
    <source>
        <dbReference type="ARBA" id="ARBA00022448"/>
    </source>
</evidence>
<dbReference type="EMBL" id="PJNB01000001">
    <property type="protein sequence ID" value="PKW16467.1"/>
    <property type="molecule type" value="Genomic_DNA"/>
</dbReference>
<feature type="transmembrane region" description="Helical" evidence="7">
    <location>
        <begin position="299"/>
        <end position="320"/>
    </location>
</feature>
<accession>A0A2N3Y0M3</accession>
<feature type="transmembrane region" description="Helical" evidence="7">
    <location>
        <begin position="198"/>
        <end position="218"/>
    </location>
</feature>
<proteinExistence type="predicted"/>
<keyword evidence="5 7" id="KW-1133">Transmembrane helix</keyword>
<feature type="transmembrane region" description="Helical" evidence="7">
    <location>
        <begin position="396"/>
        <end position="416"/>
    </location>
</feature>
<evidence type="ECO:0000256" key="4">
    <source>
        <dbReference type="ARBA" id="ARBA00022692"/>
    </source>
</evidence>
<evidence type="ECO:0000313" key="10">
    <source>
        <dbReference type="Proteomes" id="UP000233786"/>
    </source>
</evidence>
<feature type="transmembrane region" description="Helical" evidence="7">
    <location>
        <begin position="48"/>
        <end position="66"/>
    </location>
</feature>
<dbReference type="SUPFAM" id="SSF103473">
    <property type="entry name" value="MFS general substrate transporter"/>
    <property type="match status" value="1"/>
</dbReference>
<feature type="transmembrane region" description="Helical" evidence="7">
    <location>
        <begin position="327"/>
        <end position="347"/>
    </location>
</feature>
<keyword evidence="10" id="KW-1185">Reference proteome</keyword>
<dbReference type="Gene3D" id="1.20.1250.20">
    <property type="entry name" value="MFS general substrate transporter like domains"/>
    <property type="match status" value="1"/>
</dbReference>
<comment type="caution">
    <text evidence="9">The sequence shown here is derived from an EMBL/GenBank/DDBJ whole genome shotgun (WGS) entry which is preliminary data.</text>
</comment>
<dbReference type="PANTHER" id="PTHR42718:SF49">
    <property type="entry name" value="EXPORT PROTEIN"/>
    <property type="match status" value="1"/>
</dbReference>
<feature type="transmembrane region" description="Helical" evidence="7">
    <location>
        <begin position="137"/>
        <end position="158"/>
    </location>
</feature>
<feature type="domain" description="Major facilitator superfamily (MFS) profile" evidence="8">
    <location>
        <begin position="12"/>
        <end position="485"/>
    </location>
</feature>
<comment type="subcellular location">
    <subcellularLocation>
        <location evidence="1">Cell membrane</location>
        <topology evidence="1">Multi-pass membrane protein</topology>
    </subcellularLocation>
</comment>
<gene>
    <name evidence="9" type="ORF">A8926_4300</name>
</gene>
<evidence type="ECO:0000256" key="7">
    <source>
        <dbReference type="SAM" id="Phobius"/>
    </source>
</evidence>
<evidence type="ECO:0000256" key="5">
    <source>
        <dbReference type="ARBA" id="ARBA00022989"/>
    </source>
</evidence>
<feature type="transmembrane region" description="Helical" evidence="7">
    <location>
        <begin position="259"/>
        <end position="279"/>
    </location>
</feature>
<feature type="transmembrane region" description="Helical" evidence="7">
    <location>
        <begin position="107"/>
        <end position="125"/>
    </location>
</feature>
<dbReference type="RefSeq" id="WP_010314824.1">
    <property type="nucleotide sequence ID" value="NZ_CP061007.1"/>
</dbReference>
<evidence type="ECO:0000256" key="6">
    <source>
        <dbReference type="ARBA" id="ARBA00023136"/>
    </source>
</evidence>
<feature type="transmembrane region" description="Helical" evidence="7">
    <location>
        <begin position="230"/>
        <end position="247"/>
    </location>
</feature>
<dbReference type="OrthoDB" id="5168668at2"/>
<dbReference type="GO" id="GO:0005886">
    <property type="term" value="C:plasma membrane"/>
    <property type="evidence" value="ECO:0007669"/>
    <property type="project" value="UniProtKB-SubCell"/>
</dbReference>
<keyword evidence="4 7" id="KW-0812">Transmembrane</keyword>
<evidence type="ECO:0000256" key="3">
    <source>
        <dbReference type="ARBA" id="ARBA00022475"/>
    </source>
</evidence>
<reference evidence="9" key="1">
    <citation type="submission" date="2017-12" db="EMBL/GenBank/DDBJ databases">
        <title>Sequencing the genomes of 1000 Actinobacteria strains.</title>
        <authorList>
            <person name="Klenk H.-P."/>
        </authorList>
    </citation>
    <scope>NUCLEOTIDE SEQUENCE [LARGE SCALE GENOMIC DNA]</scope>
    <source>
        <strain evidence="9">DSM 44228</strain>
    </source>
</reference>
<name>A0A2N3Y0M3_SACSN</name>
<protein>
    <submittedName>
        <fullName evidence="9">EmrB/QacA subfamily drug resistance transporter</fullName>
    </submittedName>
</protein>
<keyword evidence="6 7" id="KW-0472">Membrane</keyword>
<dbReference type="InterPro" id="IPR004638">
    <property type="entry name" value="EmrB-like"/>
</dbReference>
<feature type="transmembrane region" description="Helical" evidence="7">
    <location>
        <begin position="78"/>
        <end position="101"/>
    </location>
</feature>
<keyword evidence="2" id="KW-0813">Transport</keyword>
<dbReference type="InterPro" id="IPR011701">
    <property type="entry name" value="MFS"/>
</dbReference>
<dbReference type="AlphaFoldDB" id="A0A2N3Y0M3"/>
<dbReference type="CDD" id="cd17321">
    <property type="entry name" value="MFS_MMR_MDR_like"/>
    <property type="match status" value="1"/>
</dbReference>
<evidence type="ECO:0000313" key="9">
    <source>
        <dbReference type="EMBL" id="PKW16467.1"/>
    </source>
</evidence>
<dbReference type="PANTHER" id="PTHR42718">
    <property type="entry name" value="MAJOR FACILITATOR SUPERFAMILY MULTIDRUG TRANSPORTER MFSC"/>
    <property type="match status" value="1"/>
</dbReference>
<feature type="transmembrane region" description="Helical" evidence="7">
    <location>
        <begin position="164"/>
        <end position="186"/>
    </location>
</feature>
<dbReference type="Proteomes" id="UP000233786">
    <property type="component" value="Unassembled WGS sequence"/>
</dbReference>
<dbReference type="Pfam" id="PF07690">
    <property type="entry name" value="MFS_1"/>
    <property type="match status" value="1"/>
</dbReference>
<dbReference type="STRING" id="994479.GCA_000194155_07249"/>
<evidence type="ECO:0000259" key="8">
    <source>
        <dbReference type="PROSITE" id="PS50850"/>
    </source>
</evidence>
<dbReference type="InterPro" id="IPR020846">
    <property type="entry name" value="MFS_dom"/>
</dbReference>
<dbReference type="NCBIfam" id="TIGR00711">
    <property type="entry name" value="efflux_EmrB"/>
    <property type="match status" value="1"/>
</dbReference>
<dbReference type="InterPro" id="IPR036259">
    <property type="entry name" value="MFS_trans_sf"/>
</dbReference>
<dbReference type="GO" id="GO:0022857">
    <property type="term" value="F:transmembrane transporter activity"/>
    <property type="evidence" value="ECO:0007669"/>
    <property type="project" value="InterPro"/>
</dbReference>
<dbReference type="PROSITE" id="PS50850">
    <property type="entry name" value="MFS"/>
    <property type="match status" value="1"/>
</dbReference>
<evidence type="ECO:0000256" key="1">
    <source>
        <dbReference type="ARBA" id="ARBA00004651"/>
    </source>
</evidence>
<feature type="transmembrane region" description="Helical" evidence="7">
    <location>
        <begin position="359"/>
        <end position="384"/>
    </location>
</feature>
<organism evidence="9 10">
    <name type="scientific">Saccharopolyspora spinosa</name>
    <dbReference type="NCBI Taxonomy" id="60894"/>
    <lineage>
        <taxon>Bacteria</taxon>
        <taxon>Bacillati</taxon>
        <taxon>Actinomycetota</taxon>
        <taxon>Actinomycetes</taxon>
        <taxon>Pseudonocardiales</taxon>
        <taxon>Pseudonocardiaceae</taxon>
        <taxon>Saccharopolyspora</taxon>
    </lineage>
</organism>
<keyword evidence="3" id="KW-1003">Cell membrane</keyword>
<sequence>MTTTATRNPGWTLALVCVAGALMTLDITILNIGLEEIATGLGATLPDLQWVVSVYPLVFAALLLPAGSLSDRIGRKRMFIVGVGVFTASSVACGLATGPVALTVARAVQGIGGAMTYAPAIPLLAQAYPPQRRASAMGVFSGVSAGAAALGPLAGGALVDTFGWRSMFFVNLVPGVLLLVGTAYLIAESGAGRRGGRFDLPGTALATGTLFAINYTVVTGAEGGWSRLDVVVSMALACVGLLAFLAVECRSADPMLDLGLFRISSFSGAAVLSLLTRMLNLGTLTYLALWLQGMLGYSPLQAGLRLLPLSVLAVVTSLVAGRLVNRLGLLPVLATGFAGFAVGFALLTRIGPDSPWTVALAGFFVLGAAAGLLFPPLITISVGVVPPERSGMASGLVNSFFPLGTALGVSAFGAVLSARVEAGMTGAPEAARAAVAAGRFGGLEPPVVDLAKTAFADGIAAISLVSLGLALLGVLIAVATIRTRQLRG</sequence>
<dbReference type="PRINTS" id="PR01036">
    <property type="entry name" value="TCRTETB"/>
</dbReference>